<feature type="region of interest" description="Disordered" evidence="1">
    <location>
        <begin position="184"/>
        <end position="235"/>
    </location>
</feature>
<protein>
    <submittedName>
        <fullName evidence="2">Uncharacterized protein</fullName>
    </submittedName>
</protein>
<feature type="region of interest" description="Disordered" evidence="1">
    <location>
        <begin position="600"/>
        <end position="619"/>
    </location>
</feature>
<evidence type="ECO:0000313" key="3">
    <source>
        <dbReference type="Proteomes" id="UP000747110"/>
    </source>
</evidence>
<feature type="region of interest" description="Disordered" evidence="1">
    <location>
        <begin position="720"/>
        <end position="756"/>
    </location>
</feature>
<evidence type="ECO:0000256" key="1">
    <source>
        <dbReference type="SAM" id="MobiDB-lite"/>
    </source>
</evidence>
<evidence type="ECO:0000313" key="2">
    <source>
        <dbReference type="EMBL" id="GIL75091.1"/>
    </source>
</evidence>
<organism evidence="2 3">
    <name type="scientific">Volvox reticuliferus</name>
    <dbReference type="NCBI Taxonomy" id="1737510"/>
    <lineage>
        <taxon>Eukaryota</taxon>
        <taxon>Viridiplantae</taxon>
        <taxon>Chlorophyta</taxon>
        <taxon>core chlorophytes</taxon>
        <taxon>Chlorophyceae</taxon>
        <taxon>CS clade</taxon>
        <taxon>Chlamydomonadales</taxon>
        <taxon>Volvocaceae</taxon>
        <taxon>Volvox</taxon>
    </lineage>
</organism>
<accession>A0A8J4CAB1</accession>
<feature type="region of interest" description="Disordered" evidence="1">
    <location>
        <begin position="625"/>
        <end position="679"/>
    </location>
</feature>
<gene>
    <name evidence="2" type="ORF">Vretifemale_4947</name>
</gene>
<feature type="region of interest" description="Disordered" evidence="1">
    <location>
        <begin position="414"/>
        <end position="437"/>
    </location>
</feature>
<name>A0A8J4CAB1_9CHLO</name>
<dbReference type="Proteomes" id="UP000747110">
    <property type="component" value="Unassembled WGS sequence"/>
</dbReference>
<feature type="compositionally biased region" description="Polar residues" evidence="1">
    <location>
        <begin position="191"/>
        <end position="204"/>
    </location>
</feature>
<dbReference type="AlphaFoldDB" id="A0A8J4CAB1"/>
<feature type="non-terminal residue" evidence="2">
    <location>
        <position position="1"/>
    </location>
</feature>
<dbReference type="OrthoDB" id="551974at2759"/>
<sequence length="797" mass="81199">FSDTRSSMALVPLERRAASGELPEPQRDCSLQGTTLFERIWNPLVVPNELYIREGLNWQPHQPVSLTVEINGKRDGMKYATVMQLEPKVGFVARLGHPGAAVKFQNLHLVDVKRSGRNDVHICLGDLTWTRARAAGAITTALARAPTALPPSGTSASPEISEAGATVPEACVLLVGEAGAGLLSGSSSEGTTVRTGSGARSLSNLGADLDGGTSSDSPSHGDAASDTEEKATLTSAAGRMGDACIASELPASGANVRAVNVAAADAEGAAASGISTGTSRDGFIGVRTPSMAMAHAFCCGSAFCPCHWDAEGSPAGPVPEQPLLDASPNGSVVAGRETCFSKAGTSTDAVPVASATAGALAGAQVPSLNAAPATGTSGGGPPSHLSYERLRNLALRPILKSTSSVNINAKAAALDTSDCGRPRRAPQPSMAHVSLPPLRTTHGSVCGATVAGDSPAAGSNASRVVAAGDIIDRELVLPHALAVKRMADTHALVNLEIDGEMEDCKVQYRLARSHNGRTLTLQDISRPLRGLVFQSICEAADGDILVRATTAAATAAAATSPGSASAAAEADVNATLAVMTAARPTVALSAVTAVPSSSVAPVFSRSSSGRLRRPSLKLREGAEEAAAAGSSRTGSIANALGRPPTCGADKAALRGLPAAQPAAPQQQVKRRSKTSQLRPPAAAAALLLLPKGANAGSAAATGKQQQSYCQEGYETHAMGSKWSTKRARSGAAVKGRPSLPSMASEEAASKEEEGIVQLETQCRASKRCRRAGPLEEAMPPPPLLEAVITPTAFPPGT</sequence>
<feature type="compositionally biased region" description="Low complexity" evidence="1">
    <location>
        <begin position="657"/>
        <end position="667"/>
    </location>
</feature>
<feature type="region of interest" description="Disordered" evidence="1">
    <location>
        <begin position="772"/>
        <end position="797"/>
    </location>
</feature>
<reference evidence="2" key="1">
    <citation type="journal article" date="2021" name="Proc. Natl. Acad. Sci. U.S.A.">
        <title>Three genomes in the algal genus Volvox reveal the fate of a haploid sex-determining region after a transition to homothallism.</title>
        <authorList>
            <person name="Yamamoto K."/>
            <person name="Hamaji T."/>
            <person name="Kawai-Toyooka H."/>
            <person name="Matsuzaki R."/>
            <person name="Takahashi F."/>
            <person name="Nishimura Y."/>
            <person name="Kawachi M."/>
            <person name="Noguchi H."/>
            <person name="Minakuchi Y."/>
            <person name="Umen J.G."/>
            <person name="Toyoda A."/>
            <person name="Nozaki H."/>
        </authorList>
    </citation>
    <scope>NUCLEOTIDE SEQUENCE</scope>
    <source>
        <strain evidence="2">NIES-3786</strain>
    </source>
</reference>
<feature type="compositionally biased region" description="Low complexity" evidence="1">
    <location>
        <begin position="600"/>
        <end position="609"/>
    </location>
</feature>
<dbReference type="EMBL" id="BNCP01000007">
    <property type="protein sequence ID" value="GIL75091.1"/>
    <property type="molecule type" value="Genomic_DNA"/>
</dbReference>
<comment type="caution">
    <text evidence="2">The sequence shown here is derived from an EMBL/GenBank/DDBJ whole genome shotgun (WGS) entry which is preliminary data.</text>
</comment>
<keyword evidence="3" id="KW-1185">Reference proteome</keyword>
<feature type="non-terminal residue" evidence="2">
    <location>
        <position position="797"/>
    </location>
</feature>
<proteinExistence type="predicted"/>